<name>A0A1F6M271_9BACT</name>
<dbReference type="EMBL" id="MFPX01000030">
    <property type="protein sequence ID" value="OGH65731.1"/>
    <property type="molecule type" value="Genomic_DNA"/>
</dbReference>
<dbReference type="AlphaFoldDB" id="A0A1F6M271"/>
<evidence type="ECO:0000313" key="1">
    <source>
        <dbReference type="EMBL" id="OGH65731.1"/>
    </source>
</evidence>
<comment type="caution">
    <text evidence="1">The sequence shown here is derived from an EMBL/GenBank/DDBJ whole genome shotgun (WGS) entry which is preliminary data.</text>
</comment>
<dbReference type="STRING" id="1798676.A3B90_01915"/>
<evidence type="ECO:0000313" key="2">
    <source>
        <dbReference type="Proteomes" id="UP000178742"/>
    </source>
</evidence>
<accession>A0A1F6M271</accession>
<gene>
    <name evidence="1" type="ORF">A3B90_01915</name>
</gene>
<dbReference type="Proteomes" id="UP000178742">
    <property type="component" value="Unassembled WGS sequence"/>
</dbReference>
<reference evidence="1 2" key="1">
    <citation type="journal article" date="2016" name="Nat. Commun.">
        <title>Thousands of microbial genomes shed light on interconnected biogeochemical processes in an aquifer system.</title>
        <authorList>
            <person name="Anantharaman K."/>
            <person name="Brown C.T."/>
            <person name="Hug L.A."/>
            <person name="Sharon I."/>
            <person name="Castelle C.J."/>
            <person name="Probst A.J."/>
            <person name="Thomas B.C."/>
            <person name="Singh A."/>
            <person name="Wilkins M.J."/>
            <person name="Karaoz U."/>
            <person name="Brodie E.L."/>
            <person name="Williams K.H."/>
            <person name="Hubbard S.S."/>
            <person name="Banfield J.F."/>
        </authorList>
    </citation>
    <scope>NUCLEOTIDE SEQUENCE [LARGE SCALE GENOMIC DNA]</scope>
</reference>
<proteinExistence type="predicted"/>
<sequence>MYNWSTDTTKLQKDPEKYTIWKLEQMVNFGLNGEKLNRPLLEKFWDKLNLDPNKKSFLAFLLWNKKAS</sequence>
<organism evidence="1 2">
    <name type="scientific">Candidatus Magasanikbacteria bacterium RIFCSPHIGHO2_02_FULL_41_13</name>
    <dbReference type="NCBI Taxonomy" id="1798676"/>
    <lineage>
        <taxon>Bacteria</taxon>
        <taxon>Candidatus Magasanikiibacteriota</taxon>
    </lineage>
</organism>
<protein>
    <submittedName>
        <fullName evidence="1">Uncharacterized protein</fullName>
    </submittedName>
</protein>